<evidence type="ECO:0000313" key="1">
    <source>
        <dbReference type="EMBL" id="EJW99747.1"/>
    </source>
</evidence>
<accession>J9GDA2</accession>
<dbReference type="AlphaFoldDB" id="J9GDA2"/>
<protein>
    <submittedName>
        <fullName evidence="1">Uncharacterized protein</fullName>
    </submittedName>
</protein>
<name>J9GDA2_9ZZZZ</name>
<reference evidence="1" key="1">
    <citation type="journal article" date="2012" name="PLoS ONE">
        <title>Gene sets for utilization of primary and secondary nutrition supplies in the distal gut of endangered iberian lynx.</title>
        <authorList>
            <person name="Alcaide M."/>
            <person name="Messina E."/>
            <person name="Richter M."/>
            <person name="Bargiela R."/>
            <person name="Peplies J."/>
            <person name="Huws S.A."/>
            <person name="Newbold C.J."/>
            <person name="Golyshin P.N."/>
            <person name="Simon M.A."/>
            <person name="Lopez G."/>
            <person name="Yakimov M.M."/>
            <person name="Ferrer M."/>
        </authorList>
    </citation>
    <scope>NUCLEOTIDE SEQUENCE</scope>
</reference>
<sequence>MTGCEGEKTLVIIEGNLPIKTSTLYMVGDATPNGWSSR</sequence>
<proteinExistence type="predicted"/>
<comment type="caution">
    <text evidence="1">The sequence shown here is derived from an EMBL/GenBank/DDBJ whole genome shotgun (WGS) entry which is preliminary data.</text>
</comment>
<feature type="non-terminal residue" evidence="1">
    <location>
        <position position="38"/>
    </location>
</feature>
<organism evidence="1">
    <name type="scientific">gut metagenome</name>
    <dbReference type="NCBI Taxonomy" id="749906"/>
    <lineage>
        <taxon>unclassified sequences</taxon>
        <taxon>metagenomes</taxon>
        <taxon>organismal metagenomes</taxon>
    </lineage>
</organism>
<gene>
    <name evidence="1" type="ORF">EVA_12145</name>
</gene>
<dbReference type="EMBL" id="AMCI01003669">
    <property type="protein sequence ID" value="EJW99747.1"/>
    <property type="molecule type" value="Genomic_DNA"/>
</dbReference>